<evidence type="ECO:0000256" key="1">
    <source>
        <dbReference type="ARBA" id="ARBA00012417"/>
    </source>
</evidence>
<name>A0AAE9YLU3_9GAMM</name>
<evidence type="ECO:0000256" key="3">
    <source>
        <dbReference type="ARBA" id="ARBA00049244"/>
    </source>
</evidence>
<dbReference type="EMBL" id="CP059735">
    <property type="protein sequence ID" value="WDD97003.1"/>
    <property type="molecule type" value="Genomic_DNA"/>
</dbReference>
<dbReference type="PANTHER" id="PTHR11669">
    <property type="entry name" value="REPLICATION FACTOR C / DNA POLYMERASE III GAMMA-TAU SUBUNIT"/>
    <property type="match status" value="1"/>
</dbReference>
<evidence type="ECO:0000256" key="2">
    <source>
        <dbReference type="ARBA" id="ARBA00022932"/>
    </source>
</evidence>
<accession>A0AAE9YLU3</accession>
<evidence type="ECO:0000256" key="4">
    <source>
        <dbReference type="SAM" id="Phobius"/>
    </source>
</evidence>
<dbReference type="Gene3D" id="3.40.50.300">
    <property type="entry name" value="P-loop containing nucleotide triphosphate hydrolases"/>
    <property type="match status" value="1"/>
</dbReference>
<feature type="transmembrane region" description="Helical" evidence="4">
    <location>
        <begin position="21"/>
        <end position="43"/>
    </location>
</feature>
<keyword evidence="2" id="KW-0808">Transferase</keyword>
<dbReference type="InterPro" id="IPR050238">
    <property type="entry name" value="DNA_Rep/Repair_Clamp_Loader"/>
</dbReference>
<dbReference type="PANTHER" id="PTHR11669:SF8">
    <property type="entry name" value="DNA POLYMERASE III SUBUNIT DELTA"/>
    <property type="match status" value="1"/>
</dbReference>
<keyword evidence="2" id="KW-0239">DNA-directed DNA polymerase</keyword>
<proteinExistence type="predicted"/>
<sequence length="330" mass="36740">MQTWLVQHQKLLSQQLAQGRLAHAILLAGVAGAGKLSLANWLVQVVLCRQVQKNNDQGILSPCNSCKACRLYHQGSYPDFLSVTSDSKNIGVDDIRRISAFVETTAHLGKNKIVLLPMAEKMTTAAANALLKTLEEPGLSCVLILVSDDLDMLLPTITSRCRLYDIRPLSGQALLESLNRGQTQENLFANVSQLPELTDEQVHEQFRQFTARLLDFIIKRQNRGALLALLNENTYAFRWLEYMLVTMARSQYNWLSWSALRVKLVTAEGKSAATGAAPGDAIGQLPDSETIWQIYQLVVGCIKQLKSMVQVNAAYLSEKLLVDIETRLDK</sequence>
<dbReference type="EC" id="2.7.7.7" evidence="1"/>
<dbReference type="InterPro" id="IPR027417">
    <property type="entry name" value="P-loop_NTPase"/>
</dbReference>
<gene>
    <name evidence="5" type="ORF">SG35_016760</name>
</gene>
<keyword evidence="4" id="KW-0812">Transmembrane</keyword>
<dbReference type="GO" id="GO:0003887">
    <property type="term" value="F:DNA-directed DNA polymerase activity"/>
    <property type="evidence" value="ECO:0007669"/>
    <property type="project" value="UniProtKB-KW"/>
</dbReference>
<dbReference type="SUPFAM" id="SSF52540">
    <property type="entry name" value="P-loop containing nucleoside triphosphate hydrolases"/>
    <property type="match status" value="1"/>
</dbReference>
<evidence type="ECO:0000313" key="6">
    <source>
        <dbReference type="Proteomes" id="UP000032568"/>
    </source>
</evidence>
<dbReference type="AlphaFoldDB" id="A0AAE9YLU3"/>
<reference evidence="5 6" key="2">
    <citation type="journal article" date="2022" name="Mar. Drugs">
        <title>Bioassay-Guided Fractionation Leads to the Detection of Cholic Acid Generated by the Rare Thalassomonas sp.</title>
        <authorList>
            <person name="Pheiffer F."/>
            <person name="Schneider Y.K."/>
            <person name="Hansen E.H."/>
            <person name="Andersen J.H."/>
            <person name="Isaksson J."/>
            <person name="Busche T."/>
            <person name="R C."/>
            <person name="Kalinowski J."/>
            <person name="Zyl L.V."/>
            <person name="Trindade M."/>
        </authorList>
    </citation>
    <scope>NUCLEOTIDE SEQUENCE [LARGE SCALE GENOMIC DNA]</scope>
    <source>
        <strain evidence="5 6">A5K-106</strain>
    </source>
</reference>
<dbReference type="RefSeq" id="WP_044831634.1">
    <property type="nucleotide sequence ID" value="NZ_CP059735.1"/>
</dbReference>
<keyword evidence="2" id="KW-0548">Nucleotidyltransferase</keyword>
<reference evidence="5 6" key="1">
    <citation type="journal article" date="2015" name="Genome Announc.">
        <title>Draft Genome Sequences of Marine Isolates of Thalassomonas viridans and Thalassomonas actiniarum.</title>
        <authorList>
            <person name="Olonade I."/>
            <person name="van Zyl L.J."/>
            <person name="Trindade M."/>
        </authorList>
    </citation>
    <scope>NUCLEOTIDE SEQUENCE [LARGE SCALE GENOMIC DNA]</scope>
    <source>
        <strain evidence="5 6">A5K-106</strain>
    </source>
</reference>
<dbReference type="Proteomes" id="UP000032568">
    <property type="component" value="Chromosome"/>
</dbReference>
<organism evidence="5 6">
    <name type="scientific">Thalassomonas actiniarum</name>
    <dbReference type="NCBI Taxonomy" id="485447"/>
    <lineage>
        <taxon>Bacteria</taxon>
        <taxon>Pseudomonadati</taxon>
        <taxon>Pseudomonadota</taxon>
        <taxon>Gammaproteobacteria</taxon>
        <taxon>Alteromonadales</taxon>
        <taxon>Colwelliaceae</taxon>
        <taxon>Thalassomonas</taxon>
    </lineage>
</organism>
<comment type="catalytic activity">
    <reaction evidence="3">
        <text>DNA(n) + a 2'-deoxyribonucleoside 5'-triphosphate = DNA(n+1) + diphosphate</text>
        <dbReference type="Rhea" id="RHEA:22508"/>
        <dbReference type="Rhea" id="RHEA-COMP:17339"/>
        <dbReference type="Rhea" id="RHEA-COMP:17340"/>
        <dbReference type="ChEBI" id="CHEBI:33019"/>
        <dbReference type="ChEBI" id="CHEBI:61560"/>
        <dbReference type="ChEBI" id="CHEBI:173112"/>
        <dbReference type="EC" id="2.7.7.7"/>
    </reaction>
</comment>
<keyword evidence="4" id="KW-1133">Transmembrane helix</keyword>
<dbReference type="Pfam" id="PF13177">
    <property type="entry name" value="DNA_pol3_delta2"/>
    <property type="match status" value="1"/>
</dbReference>
<keyword evidence="4" id="KW-0472">Membrane</keyword>
<protein>
    <recommendedName>
        <fullName evidence="1">DNA-directed DNA polymerase</fullName>
        <ecNumber evidence="1">2.7.7.7</ecNumber>
    </recommendedName>
</protein>
<dbReference type="GO" id="GO:0009360">
    <property type="term" value="C:DNA polymerase III complex"/>
    <property type="evidence" value="ECO:0007669"/>
    <property type="project" value="TreeGrafter"/>
</dbReference>
<evidence type="ECO:0000313" key="5">
    <source>
        <dbReference type="EMBL" id="WDD97003.1"/>
    </source>
</evidence>
<dbReference type="GO" id="GO:0006261">
    <property type="term" value="P:DNA-templated DNA replication"/>
    <property type="evidence" value="ECO:0007669"/>
    <property type="project" value="TreeGrafter"/>
</dbReference>
<dbReference type="KEGG" id="tact:SG35_016760"/>
<keyword evidence="6" id="KW-1185">Reference proteome</keyword>